<dbReference type="PANTHER" id="PTHR43861:SF1">
    <property type="entry name" value="TRANS-ACONITATE 2-METHYLTRANSFERASE"/>
    <property type="match status" value="1"/>
</dbReference>
<dbReference type="Proteomes" id="UP000539313">
    <property type="component" value="Unassembled WGS sequence"/>
</dbReference>
<dbReference type="AlphaFoldDB" id="A0A7W3MXW1"/>
<feature type="compositionally biased region" description="Polar residues" evidence="3">
    <location>
        <begin position="374"/>
        <end position="398"/>
    </location>
</feature>
<comment type="caution">
    <text evidence="5">The sequence shown here is derived from an EMBL/GenBank/DDBJ whole genome shotgun (WGS) entry which is preliminary data.</text>
</comment>
<evidence type="ECO:0000256" key="2">
    <source>
        <dbReference type="ARBA" id="ARBA00022679"/>
    </source>
</evidence>
<dbReference type="InterPro" id="IPR041698">
    <property type="entry name" value="Methyltransf_25"/>
</dbReference>
<organism evidence="5 6">
    <name type="scientific">Thermomonospora cellulosilytica</name>
    <dbReference type="NCBI Taxonomy" id="1411118"/>
    <lineage>
        <taxon>Bacteria</taxon>
        <taxon>Bacillati</taxon>
        <taxon>Actinomycetota</taxon>
        <taxon>Actinomycetes</taxon>
        <taxon>Streptosporangiales</taxon>
        <taxon>Thermomonosporaceae</taxon>
        <taxon>Thermomonospora</taxon>
    </lineage>
</organism>
<feature type="domain" description="Methyltransferase" evidence="4">
    <location>
        <begin position="34"/>
        <end position="122"/>
    </location>
</feature>
<feature type="region of interest" description="Disordered" evidence="3">
    <location>
        <begin position="250"/>
        <end position="610"/>
    </location>
</feature>
<accession>A0A7W3MXW1</accession>
<proteinExistence type="predicted"/>
<sequence>MNWAVATYDTAFGYVSAHGAPLVDLLDPQPDERIIDLGCGTGTFSAAIAERGATVLGIDGSPEMIAQAAATYPDLSFAVGDAHDFTTSEPYDAVASNAALHWMTRDPDAVINAVHAALRPGGRFVAEMGGAGNCAELIAAMQTAWRIFGLNEPELPWYFPTPAEYATRLENAGFTVRLLEYFDRPTRMTEGPNGAADWVRVFAAGALKEVPPEIVEPLLARINELAAPALRRESGWVADYVRLRFAAVRKPDGSTPMPEGPNAPGQGAPRGGAPSDGPVNIRTRPTVPPQAPGTPPPTAQAHATAQQPPTGPGTPPHGTPGTAHSNGTPAPGQHPAAPTGAPHAQPHGTPTAGPHPTGPNGAPTAGRRPAADASPTQAHGTPTATAQQPVGPTDTPSAHPNGPAGAPAAQATPTATVQQPPAGAPSAHPNGAPAGQQPTVPVGAPHAQPQGAPAAGQPSTAPQQAAGPAGTPPHGTPAGVPHGVHQQTPPASGAVPHMAGATAPQQVQPGATVPQPAHPPMPETGIPPAQAANPAAAGHAPTAPQQVPSPQAAVPPMHAHGAVPPDAAGPVMTAPPGGPMPHPGVTETGPLPPVPPVGEPPSESPAAPGR</sequence>
<feature type="compositionally biased region" description="Pro residues" evidence="3">
    <location>
        <begin position="286"/>
        <end position="298"/>
    </location>
</feature>
<feature type="compositionally biased region" description="Low complexity" evidence="3">
    <location>
        <begin position="260"/>
        <end position="273"/>
    </location>
</feature>
<dbReference type="InterPro" id="IPR029063">
    <property type="entry name" value="SAM-dependent_MTases_sf"/>
</dbReference>
<protein>
    <submittedName>
        <fullName evidence="5">Trans-aconitate methyltransferase</fullName>
    </submittedName>
</protein>
<feature type="compositionally biased region" description="Pro residues" evidence="3">
    <location>
        <begin position="590"/>
        <end position="603"/>
    </location>
</feature>
<evidence type="ECO:0000259" key="4">
    <source>
        <dbReference type="Pfam" id="PF13649"/>
    </source>
</evidence>
<evidence type="ECO:0000256" key="1">
    <source>
        <dbReference type="ARBA" id="ARBA00022603"/>
    </source>
</evidence>
<dbReference type="CDD" id="cd02440">
    <property type="entry name" value="AdoMet_MTases"/>
    <property type="match status" value="1"/>
</dbReference>
<dbReference type="Gene3D" id="3.40.50.150">
    <property type="entry name" value="Vaccinia Virus protein VP39"/>
    <property type="match status" value="1"/>
</dbReference>
<dbReference type="Pfam" id="PF13649">
    <property type="entry name" value="Methyltransf_25"/>
    <property type="match status" value="1"/>
</dbReference>
<keyword evidence="6" id="KW-1185">Reference proteome</keyword>
<dbReference type="EMBL" id="JACJII010000001">
    <property type="protein sequence ID" value="MBA9003832.1"/>
    <property type="molecule type" value="Genomic_DNA"/>
</dbReference>
<evidence type="ECO:0000313" key="6">
    <source>
        <dbReference type="Proteomes" id="UP000539313"/>
    </source>
</evidence>
<feature type="compositionally biased region" description="Low complexity" evidence="3">
    <location>
        <begin position="527"/>
        <end position="556"/>
    </location>
</feature>
<evidence type="ECO:0000256" key="3">
    <source>
        <dbReference type="SAM" id="MobiDB-lite"/>
    </source>
</evidence>
<feature type="compositionally biased region" description="Low complexity" evidence="3">
    <location>
        <begin position="441"/>
        <end position="469"/>
    </location>
</feature>
<dbReference type="SUPFAM" id="SSF53335">
    <property type="entry name" value="S-adenosyl-L-methionine-dependent methyltransferases"/>
    <property type="match status" value="1"/>
</dbReference>
<dbReference type="PANTHER" id="PTHR43861">
    <property type="entry name" value="TRANS-ACONITATE 2-METHYLTRANSFERASE-RELATED"/>
    <property type="match status" value="1"/>
</dbReference>
<feature type="compositionally biased region" description="Low complexity" evidence="3">
    <location>
        <begin position="346"/>
        <end position="366"/>
    </location>
</feature>
<name>A0A7W3MXW1_9ACTN</name>
<feature type="compositionally biased region" description="Pro residues" evidence="3">
    <location>
        <begin position="309"/>
        <end position="318"/>
    </location>
</feature>
<dbReference type="GO" id="GO:0032259">
    <property type="term" value="P:methylation"/>
    <property type="evidence" value="ECO:0007669"/>
    <property type="project" value="UniProtKB-KW"/>
</dbReference>
<feature type="compositionally biased region" description="Low complexity" evidence="3">
    <location>
        <begin position="299"/>
        <end position="308"/>
    </location>
</feature>
<gene>
    <name evidence="5" type="ORF">HNR21_002714</name>
</gene>
<dbReference type="RefSeq" id="WP_312881017.1">
    <property type="nucleotide sequence ID" value="NZ_JACJII010000001.1"/>
</dbReference>
<reference evidence="5 6" key="1">
    <citation type="submission" date="2020-08" db="EMBL/GenBank/DDBJ databases">
        <title>Sequencing the genomes of 1000 actinobacteria strains.</title>
        <authorList>
            <person name="Klenk H.-P."/>
        </authorList>
    </citation>
    <scope>NUCLEOTIDE SEQUENCE [LARGE SCALE GENOMIC DNA]</scope>
    <source>
        <strain evidence="5 6">DSM 45823</strain>
    </source>
</reference>
<evidence type="ECO:0000313" key="5">
    <source>
        <dbReference type="EMBL" id="MBA9003832.1"/>
    </source>
</evidence>
<keyword evidence="2 5" id="KW-0808">Transferase</keyword>
<dbReference type="GO" id="GO:0008168">
    <property type="term" value="F:methyltransferase activity"/>
    <property type="evidence" value="ECO:0007669"/>
    <property type="project" value="UniProtKB-KW"/>
</dbReference>
<feature type="compositionally biased region" description="Low complexity" evidence="3">
    <location>
        <begin position="402"/>
        <end position="425"/>
    </location>
</feature>
<keyword evidence="1 5" id="KW-0489">Methyltransferase</keyword>